<sequence length="45" mass="4355">MECSAPATMKNVAMAPGNPATLAAGTAATAAIMMITAHRSGNPPG</sequence>
<keyword evidence="2" id="KW-1185">Reference proteome</keyword>
<evidence type="ECO:0000313" key="1">
    <source>
        <dbReference type="EMBL" id="TWG28063.1"/>
    </source>
</evidence>
<dbReference type="Proteomes" id="UP000319927">
    <property type="component" value="Unassembled WGS sequence"/>
</dbReference>
<organism evidence="1 2">
    <name type="scientific">Micromonospora palomenae</name>
    <dbReference type="NCBI Taxonomy" id="1461247"/>
    <lineage>
        <taxon>Bacteria</taxon>
        <taxon>Bacillati</taxon>
        <taxon>Actinomycetota</taxon>
        <taxon>Actinomycetes</taxon>
        <taxon>Micromonosporales</taxon>
        <taxon>Micromonosporaceae</taxon>
        <taxon>Micromonospora</taxon>
    </lineage>
</organism>
<proteinExistence type="predicted"/>
<dbReference type="AlphaFoldDB" id="A0A561WW20"/>
<evidence type="ECO:0000313" key="2">
    <source>
        <dbReference type="Proteomes" id="UP000319927"/>
    </source>
</evidence>
<dbReference type="RefSeq" id="WP_170285294.1">
    <property type="nucleotide sequence ID" value="NZ_VIXA01000001.1"/>
</dbReference>
<comment type="caution">
    <text evidence="1">The sequence shown here is derived from an EMBL/GenBank/DDBJ whole genome shotgun (WGS) entry which is preliminary data.</text>
</comment>
<name>A0A561WW20_9ACTN</name>
<dbReference type="EMBL" id="VIXA01000001">
    <property type="protein sequence ID" value="TWG28063.1"/>
    <property type="molecule type" value="Genomic_DNA"/>
</dbReference>
<gene>
    <name evidence="1" type="ORF">FHX75_111214</name>
</gene>
<reference evidence="1 2" key="1">
    <citation type="submission" date="2019-06" db="EMBL/GenBank/DDBJ databases">
        <title>Sequencing the genomes of 1000 actinobacteria strains.</title>
        <authorList>
            <person name="Klenk H.-P."/>
        </authorList>
    </citation>
    <scope>NUCLEOTIDE SEQUENCE [LARGE SCALE GENOMIC DNA]</scope>
    <source>
        <strain evidence="1 2">DSM 102131</strain>
    </source>
</reference>
<protein>
    <submittedName>
        <fullName evidence="1">Uncharacterized protein</fullName>
    </submittedName>
</protein>
<accession>A0A561WW20</accession>